<dbReference type="RefSeq" id="WP_344096327.1">
    <property type="nucleotide sequence ID" value="NZ_BAAAOG010000008.1"/>
</dbReference>
<evidence type="ECO:0000313" key="3">
    <source>
        <dbReference type="Proteomes" id="UP001499933"/>
    </source>
</evidence>
<reference evidence="2 3" key="1">
    <citation type="journal article" date="2019" name="Int. J. Syst. Evol. Microbiol.">
        <title>The Global Catalogue of Microorganisms (GCM) 10K type strain sequencing project: providing services to taxonomists for standard genome sequencing and annotation.</title>
        <authorList>
            <consortium name="The Broad Institute Genomics Platform"/>
            <consortium name="The Broad Institute Genome Sequencing Center for Infectious Disease"/>
            <person name="Wu L."/>
            <person name="Ma J."/>
        </authorList>
    </citation>
    <scope>NUCLEOTIDE SEQUENCE [LARGE SCALE GENOMIC DNA]</scope>
    <source>
        <strain evidence="2 3">JCM 14901</strain>
    </source>
</reference>
<comment type="caution">
    <text evidence="2">The sequence shown here is derived from an EMBL/GenBank/DDBJ whole genome shotgun (WGS) entry which is preliminary data.</text>
</comment>
<dbReference type="Pfam" id="PF02627">
    <property type="entry name" value="CMD"/>
    <property type="match status" value="1"/>
</dbReference>
<dbReference type="InterPro" id="IPR029032">
    <property type="entry name" value="AhpD-like"/>
</dbReference>
<gene>
    <name evidence="2" type="ORF">GCM10009776_31160</name>
</gene>
<evidence type="ECO:0000259" key="1">
    <source>
        <dbReference type="Pfam" id="PF02627"/>
    </source>
</evidence>
<dbReference type="EMBL" id="BAAAOG010000008">
    <property type="protein sequence ID" value="GAA1966024.1"/>
    <property type="molecule type" value="Genomic_DNA"/>
</dbReference>
<dbReference type="Proteomes" id="UP001499933">
    <property type="component" value="Unassembled WGS sequence"/>
</dbReference>
<feature type="domain" description="Carboxymuconolactone decarboxylase-like" evidence="1">
    <location>
        <begin position="37"/>
        <end position="118"/>
    </location>
</feature>
<protein>
    <submittedName>
        <fullName evidence="2">Carboxymuconolactone decarboxylase family protein</fullName>
    </submittedName>
</protein>
<dbReference type="Gene3D" id="1.20.1290.10">
    <property type="entry name" value="AhpD-like"/>
    <property type="match status" value="1"/>
</dbReference>
<sequence>MQESQRFARGLEIRREVLGNEYVDSNLAGSDEFMMTFQHIVTELAWGLAWDGAALDKKTKSILSIGILAALGRFEEVEIYTKGALATGVTVDELKDLLTHVAVYCGTPAGRQAFTAAHRALQSAGVA</sequence>
<dbReference type="PANTHER" id="PTHR33570:SF2">
    <property type="entry name" value="CARBOXYMUCONOLACTONE DECARBOXYLASE-LIKE DOMAIN-CONTAINING PROTEIN"/>
    <property type="match status" value="1"/>
</dbReference>
<accession>A0ABN2RA60</accession>
<evidence type="ECO:0000313" key="2">
    <source>
        <dbReference type="EMBL" id="GAA1966024.1"/>
    </source>
</evidence>
<organism evidence="2 3">
    <name type="scientific">Microbacterium deminutum</name>
    <dbReference type="NCBI Taxonomy" id="344164"/>
    <lineage>
        <taxon>Bacteria</taxon>
        <taxon>Bacillati</taxon>
        <taxon>Actinomycetota</taxon>
        <taxon>Actinomycetes</taxon>
        <taxon>Micrococcales</taxon>
        <taxon>Microbacteriaceae</taxon>
        <taxon>Microbacterium</taxon>
    </lineage>
</organism>
<keyword evidence="3" id="KW-1185">Reference proteome</keyword>
<proteinExistence type="predicted"/>
<dbReference type="InterPro" id="IPR003779">
    <property type="entry name" value="CMD-like"/>
</dbReference>
<dbReference type="InterPro" id="IPR052512">
    <property type="entry name" value="4CMD/NDH-1_regulator"/>
</dbReference>
<name>A0ABN2RA60_9MICO</name>
<dbReference type="SUPFAM" id="SSF69118">
    <property type="entry name" value="AhpD-like"/>
    <property type="match status" value="1"/>
</dbReference>
<dbReference type="PANTHER" id="PTHR33570">
    <property type="entry name" value="4-CARBOXYMUCONOLACTONE DECARBOXYLASE FAMILY PROTEIN"/>
    <property type="match status" value="1"/>
</dbReference>